<dbReference type="InterPro" id="IPR005162">
    <property type="entry name" value="Retrotrans_gag_dom"/>
</dbReference>
<feature type="domain" description="CCHC-type" evidence="7">
    <location>
        <begin position="860"/>
        <end position="874"/>
    </location>
</feature>
<dbReference type="Pfam" id="PF13976">
    <property type="entry name" value="gag_pre-integrs"/>
    <property type="match status" value="1"/>
</dbReference>
<dbReference type="GO" id="GO:0004519">
    <property type="term" value="F:endonuclease activity"/>
    <property type="evidence" value="ECO:0007669"/>
    <property type="project" value="UniProtKB-KW"/>
</dbReference>
<feature type="region of interest" description="Disordered" evidence="6">
    <location>
        <begin position="984"/>
        <end position="1009"/>
    </location>
</feature>
<dbReference type="Gene3D" id="4.10.60.10">
    <property type="entry name" value="Zinc finger, CCHC-type"/>
    <property type="match status" value="1"/>
</dbReference>
<dbReference type="CDD" id="cd01647">
    <property type="entry name" value="RT_LTR"/>
    <property type="match status" value="1"/>
</dbReference>
<dbReference type="GO" id="GO:0015074">
    <property type="term" value="P:DNA integration"/>
    <property type="evidence" value="ECO:0007669"/>
    <property type="project" value="InterPro"/>
</dbReference>
<dbReference type="InterPro" id="IPR001878">
    <property type="entry name" value="Znf_CCHC"/>
</dbReference>
<dbReference type="FunFam" id="3.30.420.10:FF:000032">
    <property type="entry name" value="Retrovirus-related Pol polyprotein from transposon 297-like Protein"/>
    <property type="match status" value="1"/>
</dbReference>
<feature type="region of interest" description="Disordered" evidence="6">
    <location>
        <begin position="1"/>
        <end position="34"/>
    </location>
</feature>
<name>A0A6L2MF00_TANCI</name>
<dbReference type="Pfam" id="PF07727">
    <property type="entry name" value="RVT_2"/>
    <property type="match status" value="1"/>
</dbReference>
<evidence type="ECO:0000256" key="4">
    <source>
        <dbReference type="ARBA" id="ARBA00022759"/>
    </source>
</evidence>
<proteinExistence type="predicted"/>
<feature type="compositionally biased region" description="Low complexity" evidence="6">
    <location>
        <begin position="236"/>
        <end position="261"/>
    </location>
</feature>
<gene>
    <name evidence="9" type="ORF">Tci_044519</name>
</gene>
<comment type="caution">
    <text evidence="9">The sequence shown here is derived from an EMBL/GenBank/DDBJ whole genome shotgun (WGS) entry which is preliminary data.</text>
</comment>
<keyword evidence="5" id="KW-0863">Zinc-finger</keyword>
<dbReference type="SUPFAM" id="SSF57756">
    <property type="entry name" value="Retrovirus zinc finger-like domains"/>
    <property type="match status" value="1"/>
</dbReference>
<dbReference type="InterPro" id="IPR043128">
    <property type="entry name" value="Rev_trsase/Diguanyl_cyclase"/>
</dbReference>
<feature type="compositionally biased region" description="Basic residues" evidence="6">
    <location>
        <begin position="22"/>
        <end position="31"/>
    </location>
</feature>
<evidence type="ECO:0000256" key="5">
    <source>
        <dbReference type="PROSITE-ProRule" id="PRU00047"/>
    </source>
</evidence>
<keyword evidence="4" id="KW-0255">Endonuclease</keyword>
<evidence type="ECO:0000313" key="9">
    <source>
        <dbReference type="EMBL" id="GEU72541.1"/>
    </source>
</evidence>
<dbReference type="Gene3D" id="3.30.70.270">
    <property type="match status" value="1"/>
</dbReference>
<accession>A0A6L2MF00</accession>
<keyword evidence="4" id="KW-0378">Hydrolase</keyword>
<dbReference type="InterPro" id="IPR050951">
    <property type="entry name" value="Retrovirus_Pol_polyprotein"/>
</dbReference>
<keyword evidence="5" id="KW-0862">Zinc</keyword>
<evidence type="ECO:0000259" key="8">
    <source>
        <dbReference type="PROSITE" id="PS50994"/>
    </source>
</evidence>
<dbReference type="Gene3D" id="2.40.70.10">
    <property type="entry name" value="Acid Proteases"/>
    <property type="match status" value="1"/>
</dbReference>
<dbReference type="InterPro" id="IPR036875">
    <property type="entry name" value="Znf_CCHC_sf"/>
</dbReference>
<evidence type="ECO:0000259" key="7">
    <source>
        <dbReference type="PROSITE" id="PS50158"/>
    </source>
</evidence>
<keyword evidence="5" id="KW-0479">Metal-binding</keyword>
<feature type="domain" description="CCHC-type" evidence="7">
    <location>
        <begin position="1131"/>
        <end position="1144"/>
    </location>
</feature>
<dbReference type="SMART" id="SM00343">
    <property type="entry name" value="ZnF_C2HC"/>
    <property type="match status" value="2"/>
</dbReference>
<dbReference type="Gene3D" id="3.10.10.10">
    <property type="entry name" value="HIV Type 1 Reverse Transcriptase, subunit A, domain 1"/>
    <property type="match status" value="1"/>
</dbReference>
<keyword evidence="2" id="KW-0548">Nucleotidyltransferase</keyword>
<dbReference type="GO" id="GO:0008270">
    <property type="term" value="F:zinc ion binding"/>
    <property type="evidence" value="ECO:0007669"/>
    <property type="project" value="UniProtKB-KW"/>
</dbReference>
<dbReference type="InterPro" id="IPR001584">
    <property type="entry name" value="Integrase_cat-core"/>
</dbReference>
<evidence type="ECO:0000256" key="2">
    <source>
        <dbReference type="ARBA" id="ARBA00022695"/>
    </source>
</evidence>
<feature type="compositionally biased region" description="Low complexity" evidence="6">
    <location>
        <begin position="1"/>
        <end position="21"/>
    </location>
</feature>
<feature type="region of interest" description="Disordered" evidence="6">
    <location>
        <begin position="875"/>
        <end position="897"/>
    </location>
</feature>
<dbReference type="Pfam" id="PF03732">
    <property type="entry name" value="Retrotrans_gag"/>
    <property type="match status" value="1"/>
</dbReference>
<organism evidence="9">
    <name type="scientific">Tanacetum cinerariifolium</name>
    <name type="common">Dalmatian daisy</name>
    <name type="synonym">Chrysanthemum cinerariifolium</name>
    <dbReference type="NCBI Taxonomy" id="118510"/>
    <lineage>
        <taxon>Eukaryota</taxon>
        <taxon>Viridiplantae</taxon>
        <taxon>Streptophyta</taxon>
        <taxon>Embryophyta</taxon>
        <taxon>Tracheophyta</taxon>
        <taxon>Spermatophyta</taxon>
        <taxon>Magnoliopsida</taxon>
        <taxon>eudicotyledons</taxon>
        <taxon>Gunneridae</taxon>
        <taxon>Pentapetalae</taxon>
        <taxon>asterids</taxon>
        <taxon>campanulids</taxon>
        <taxon>Asterales</taxon>
        <taxon>Asteraceae</taxon>
        <taxon>Asteroideae</taxon>
        <taxon>Anthemideae</taxon>
        <taxon>Anthemidinae</taxon>
        <taxon>Tanacetum</taxon>
    </lineage>
</organism>
<dbReference type="PANTHER" id="PTHR37984">
    <property type="entry name" value="PROTEIN CBG26694"/>
    <property type="match status" value="1"/>
</dbReference>
<dbReference type="PROSITE" id="PS50994">
    <property type="entry name" value="INTEGRASE"/>
    <property type="match status" value="2"/>
</dbReference>
<evidence type="ECO:0000256" key="6">
    <source>
        <dbReference type="SAM" id="MobiDB-lite"/>
    </source>
</evidence>
<reference evidence="9" key="1">
    <citation type="journal article" date="2019" name="Sci. Rep.">
        <title>Draft genome of Tanacetum cinerariifolium, the natural source of mosquito coil.</title>
        <authorList>
            <person name="Yamashiro T."/>
            <person name="Shiraishi A."/>
            <person name="Satake H."/>
            <person name="Nakayama K."/>
        </authorList>
    </citation>
    <scope>NUCLEOTIDE SEQUENCE</scope>
</reference>
<dbReference type="GO" id="GO:0003676">
    <property type="term" value="F:nucleic acid binding"/>
    <property type="evidence" value="ECO:0007669"/>
    <property type="project" value="InterPro"/>
</dbReference>
<dbReference type="PROSITE" id="PS50158">
    <property type="entry name" value="ZF_CCHC"/>
    <property type="match status" value="2"/>
</dbReference>
<feature type="compositionally biased region" description="Low complexity" evidence="6">
    <location>
        <begin position="1044"/>
        <end position="1054"/>
    </location>
</feature>
<dbReference type="Gene3D" id="3.30.420.10">
    <property type="entry name" value="Ribonuclease H-like superfamily/Ribonuclease H"/>
    <property type="match status" value="2"/>
</dbReference>
<dbReference type="Pfam" id="PF00665">
    <property type="entry name" value="rve"/>
    <property type="match status" value="1"/>
</dbReference>
<dbReference type="PANTHER" id="PTHR37984:SF5">
    <property type="entry name" value="PROTEIN NYNRIN-LIKE"/>
    <property type="match status" value="1"/>
</dbReference>
<evidence type="ECO:0000256" key="3">
    <source>
        <dbReference type="ARBA" id="ARBA00022722"/>
    </source>
</evidence>
<dbReference type="SUPFAM" id="SSF56672">
    <property type="entry name" value="DNA/RNA polymerases"/>
    <property type="match status" value="2"/>
</dbReference>
<dbReference type="InterPro" id="IPR025724">
    <property type="entry name" value="GAG-pre-integrase_dom"/>
</dbReference>
<keyword evidence="3" id="KW-0540">Nuclease</keyword>
<dbReference type="InterPro" id="IPR013103">
    <property type="entry name" value="RVT_2"/>
</dbReference>
<feature type="region of interest" description="Disordered" evidence="6">
    <location>
        <begin position="1026"/>
        <end position="1054"/>
    </location>
</feature>
<dbReference type="InterPro" id="IPR043502">
    <property type="entry name" value="DNA/RNA_pol_sf"/>
</dbReference>
<feature type="compositionally biased region" description="Polar residues" evidence="6">
    <location>
        <begin position="1026"/>
        <end position="1043"/>
    </location>
</feature>
<dbReference type="SUPFAM" id="SSF53098">
    <property type="entry name" value="Ribonuclease H-like"/>
    <property type="match status" value="2"/>
</dbReference>
<feature type="compositionally biased region" description="Polar residues" evidence="6">
    <location>
        <begin position="262"/>
        <end position="274"/>
    </location>
</feature>
<protein>
    <submittedName>
        <fullName evidence="9">Retrovirus-related Pol polyprotein from transposon TNT 1-94</fullName>
    </submittedName>
</protein>
<feature type="region of interest" description="Disordered" evidence="6">
    <location>
        <begin position="236"/>
        <end position="274"/>
    </location>
</feature>
<feature type="compositionally biased region" description="Low complexity" evidence="6">
    <location>
        <begin position="2048"/>
        <end position="2065"/>
    </location>
</feature>
<feature type="domain" description="Integrase catalytic" evidence="8">
    <location>
        <begin position="2845"/>
        <end position="3010"/>
    </location>
</feature>
<dbReference type="InterPro" id="IPR012337">
    <property type="entry name" value="RNaseH-like_sf"/>
</dbReference>
<dbReference type="GO" id="GO:0016779">
    <property type="term" value="F:nucleotidyltransferase activity"/>
    <property type="evidence" value="ECO:0007669"/>
    <property type="project" value="UniProtKB-KW"/>
</dbReference>
<dbReference type="EMBL" id="BKCJ010006513">
    <property type="protein sequence ID" value="GEU72541.1"/>
    <property type="molecule type" value="Genomic_DNA"/>
</dbReference>
<dbReference type="Pfam" id="PF14223">
    <property type="entry name" value="Retrotran_gag_2"/>
    <property type="match status" value="1"/>
</dbReference>
<dbReference type="InterPro" id="IPR021109">
    <property type="entry name" value="Peptidase_aspartic_dom_sf"/>
</dbReference>
<dbReference type="InterPro" id="IPR036397">
    <property type="entry name" value="RNaseH_sf"/>
</dbReference>
<feature type="domain" description="Integrase catalytic" evidence="8">
    <location>
        <begin position="1319"/>
        <end position="1417"/>
    </location>
</feature>
<evidence type="ECO:0000256" key="1">
    <source>
        <dbReference type="ARBA" id="ARBA00022679"/>
    </source>
</evidence>
<sequence length="3040" mass="345148">MQTRSSSKFISESSSNPISINSKHRNQRHSKPRVEPFSIPIVTMADNRTMEEMLQAPTEGYGDAVVNEISRFTQKFEETFGEAWKRFKEMLRQCPHHRFLELHQIDTFYNGLNEHEKDSLNVTAGENLLRKTPQDALTIIENKSKVRYSQNKPVAFKVSTTSRGNSSSTDARIDKLTDTISNLVETFNKKMTTLAMVKAVEETCVIYGGAHPFMIALLPIAIFQVLARLRNQGNNQGNYQNRGSNFNQGNNQNQGRGNNFNKGPTYQAPTHQPQVATPSDFQAYMMANKAVMKNMQTQMTSLTTSNIELKKMFGQFMKMNTASSSGTGSLPSNIVPNPREDFKAITTRSGVTLAGPLAPLPPSKEPSLASTFSTPISFPKMPEVTKDTLKLTIPYPSRANKQKLREKDDNLDLKFVKIFRNLHFELSFADALFHMPKFALMFKSLLNNKEKLFDLATTSMNKNCSAVILKKLPEKLGDQGKFLISCDFPELDKCLALADLGASINLMPLSICRKLSLPELSSTQMILELADRSTTRPAGKIVIEVYRTPCPIKGILSFDQKKNITQISSFSHNLKIQSKMEQPNLTVAKIPILDTRKFKQWKFKIQQYLQNEHYALWEVIEFGDSCKVPQEASGTGSASEGSAKKGRIVAVTSKDMQKRRNDVKARTTLLLALPDEHQLRFSKYKTAEELWAAILKTFGGNEATKKTKKNQLKQQYGNFKAEGKETLEQTFNRLQVIVSHLEFMDVEIEQDDLNQKFLNSLAPEWLMYTIVWRNRSDLDTMTKNSSGKEEVSTASFPTASTQIKYEEINQIDEDDIEEMDINWNMTPLSMRADRFWKKTGKKIAIQGTDVAGFNKSKVECFNCHKMGHFTRECRAPRSQDKGRRENFKQGSKTEEQAPKALMAIDEKNTDSLNTKITKLSKKLSDTKTTLYHYKLGLSQVEARLVEFKNQEIKFCKKIRGLEFNVECKNDRIKRLTKELEELKKGKEEQGGTQIQCCSPPPAQVYSPSKRDMSWTGLPEFVDDTITDYSRPSPSIESNSNDLQSSNSFVSENEESSSSISSKHVITFVKAADSPTVIKTNKDETVRKSSIKYAEMYRKTSKSSNVRGNQRNWNNLKSQQLGENVLMKNKACFKCGHFDHLAYDCGVCVEQRKTWAKNNYTHKSRSPRTVFHKTGKTPMRTNRQNMNVAQPIRTSFAKPAHSYIRRPFQRTSAVRTQFRVPRVSNVNTKFTTVNKKFPTVAKASADESILWHRRLGHLNFKTMNKLVRHNLFRGLPSKCFENNHTYVACLEGKQHKASCKTKLVNSVTKPIHTLHIDLFGPTFDETSGILRNFITEIENLKELKIKREFSNARTPQQNEVAERRNRTLIEAARTMLADAKLPVTFWAEAVNTACYVQNRVLVNKSQNKTPYELFNGRTPAIGFLKPFGCHVMILNTLDHLGKFDAKGDEGYFIGYSMSNKAFRLHEVHMESSTSNAQDACNADALESNGISNPTATSTNPPVDHMETLTVETLIPTVSSPVPTACLDDSLEPSSDTRLISKRVTSQDDTPSLDNILNLSNRFEDILRVTTNTDDTHRVEADLGNMENNISASPTPTFRIHKDHPKSQNVWILVDCPDGVRPIETKWVLKNKKDERGIVIRNKARLVAQGHTQEEGIDYEEVFAPVARTEAIRLFLVYASFMGFTVYQMNVKSAFLYGTIDGEVYVMQPPRFQDLKFLARVYKVEKAMYGLHQAPRAWYGTLSKYLLTNGFQRGIIDQTLFIRRHRGDFILVQVYVDDIIFGSSNPQLCREFEALMHEKFQMNVMGELNFFLGLQVLQKNDGIFLSQDKYVGDILKKFGYSDVRSANTPMDKENPWGKDETGKDVDLHLYRSMIGSLMYLTASRPYIMFAVCDCARHQVTPKECHLHAVKRIFRYLKIVDFVKASHIRYALTINPTVYVSHIQQFWSTARIETTDEGTNILATVDGKLRTISESSIRRNLKLNDEEGISTLPDVELFENLALMGYNILPNQKFTFRKTVPLFDSMRVHSGEGSGTLTEPHHTPSPEAQQSPHTTPSSPSLPPATTETILTSTPTKIPTLKQYSKRARIAQSSALPTATDEPASPLGDDSQGEAFPTVSGFDARQDKENIIKTSALPHDSTPRVTFLAADEGNLEISNLKARIKMLEDKDGGGAEPSGEDAPIKGRILEIGRKQVVQVVSVPPTAEVSTVGIPTGSVMVHTASPIFTTASVVTPYSRRKAREDQRMDEQIARDAEIARIHAEEELHMLIDGLDRNNETIAKYLQEYEQFATDLSIGEKIDMINELVKYQDHYAKVLKYQSQQRKPLSKKQQREFYMSVLKSHSGWKTKHFKGMSLKEIREKFIPVWKHIEDFVPMASKEEGERFKRKGLRLEQDSAKKVKTTEDVFEKDLKEMMQLVPVEEVYVEALQHFDREDLTQLWTLVKETLSIRQATNVYGEELTLRVDDEAITFKVGQTAKYSYNDAESINRIDVIDVACEEYVQEVLGFSIKSKSGNPTLISNHIIALSSPSLTPFEGGDFILEEIETCLTSKSIPPRIDDTDFDLKGDIHLLEELLNKDPSSSPLPLKELNVEEIKIVKSSIDEPLELKLKELLSHLEYAFLEGIDKLPVIISKELKDEEISALLKVLKSHKQEIAWKIFDIKGIDPYFCTHKILMEDDFKATVQHQRRVNPKIHEVIKKEVIKLLDAGLIYPISDSPWVSPVHCVPKKGGMTVVENEDNELIPTRYFQIPIDPQDQEKTTFTCPYGTFSYRRMPFGLCNALGTFQRQMLQRCEDTNLVLNWEKCHFMVKEGIVLDHKISKSGIEVNRAKVDVIAKLPHPTFVKGKISQRNEIPQNAFQVCEIFDILGIDFMGPFPSFRGNKYILVVIDYLSKWVEAKALPTNDSRVVKFLKSLFARFGTPRDIISDRGTHFCNDQFAKVMLKYGVTRRLSIVYHPQTSGQLEASNHGLKRILERTVGENRASWSDKLDDALWAFRTAFKTPIGCTPYKLVYGKDCHLPIELDKAYWALKHSNFDLKTAGDHQKV</sequence>
<keyword evidence="1" id="KW-0808">Transferase</keyword>
<feature type="region of interest" description="Disordered" evidence="6">
    <location>
        <begin position="2024"/>
        <end position="2121"/>
    </location>
</feature>